<accession>A0AAN8FL82</accession>
<feature type="non-terminal residue" evidence="1">
    <location>
        <position position="1"/>
    </location>
</feature>
<name>A0AAN8FL82_TRICO</name>
<comment type="caution">
    <text evidence="1">The sequence shown here is derived from an EMBL/GenBank/DDBJ whole genome shotgun (WGS) entry which is preliminary data.</text>
</comment>
<protein>
    <submittedName>
        <fullName evidence="1">Uncharacterized protein</fullName>
    </submittedName>
</protein>
<reference evidence="1 2" key="1">
    <citation type="submission" date="2019-10" db="EMBL/GenBank/DDBJ databases">
        <title>Assembly and Annotation for the nematode Trichostrongylus colubriformis.</title>
        <authorList>
            <person name="Martin J."/>
        </authorList>
    </citation>
    <scope>NUCLEOTIDE SEQUENCE [LARGE SCALE GENOMIC DNA]</scope>
    <source>
        <strain evidence="1">G859</strain>
        <tissue evidence="1">Whole worm</tissue>
    </source>
</reference>
<dbReference type="AlphaFoldDB" id="A0AAN8FL82"/>
<sequence length="94" mass="10690">VKETVPTGYYYQSQLAPEPCERMRTLMNQSEIDSDPFETSADAIESNGTLIHKYRNYGDHFLPVVKKARTPADISHKRSADVRLSVENLPYVDS</sequence>
<dbReference type="Proteomes" id="UP001331761">
    <property type="component" value="Unassembled WGS sequence"/>
</dbReference>
<dbReference type="EMBL" id="WIXE01017252">
    <property type="protein sequence ID" value="KAK5971890.1"/>
    <property type="molecule type" value="Genomic_DNA"/>
</dbReference>
<evidence type="ECO:0000313" key="1">
    <source>
        <dbReference type="EMBL" id="KAK5971890.1"/>
    </source>
</evidence>
<evidence type="ECO:0000313" key="2">
    <source>
        <dbReference type="Proteomes" id="UP001331761"/>
    </source>
</evidence>
<keyword evidence="2" id="KW-1185">Reference proteome</keyword>
<gene>
    <name evidence="1" type="ORF">GCK32_020426</name>
</gene>
<organism evidence="1 2">
    <name type="scientific">Trichostrongylus colubriformis</name>
    <name type="common">Black scour worm</name>
    <dbReference type="NCBI Taxonomy" id="6319"/>
    <lineage>
        <taxon>Eukaryota</taxon>
        <taxon>Metazoa</taxon>
        <taxon>Ecdysozoa</taxon>
        <taxon>Nematoda</taxon>
        <taxon>Chromadorea</taxon>
        <taxon>Rhabditida</taxon>
        <taxon>Rhabditina</taxon>
        <taxon>Rhabditomorpha</taxon>
        <taxon>Strongyloidea</taxon>
        <taxon>Trichostrongylidae</taxon>
        <taxon>Trichostrongylus</taxon>
    </lineage>
</organism>
<proteinExistence type="predicted"/>